<name>A0A8S9P3N5_BRACR</name>
<dbReference type="AlphaFoldDB" id="A0A8S9P3N5"/>
<proteinExistence type="predicted"/>
<dbReference type="EMBL" id="QGKX02001521">
    <property type="protein sequence ID" value="KAF3509415.1"/>
    <property type="molecule type" value="Genomic_DNA"/>
</dbReference>
<accession>A0A8S9P3N5</accession>
<organism evidence="1 2">
    <name type="scientific">Brassica cretica</name>
    <name type="common">Mustard</name>
    <dbReference type="NCBI Taxonomy" id="69181"/>
    <lineage>
        <taxon>Eukaryota</taxon>
        <taxon>Viridiplantae</taxon>
        <taxon>Streptophyta</taxon>
        <taxon>Embryophyta</taxon>
        <taxon>Tracheophyta</taxon>
        <taxon>Spermatophyta</taxon>
        <taxon>Magnoliopsida</taxon>
        <taxon>eudicotyledons</taxon>
        <taxon>Gunneridae</taxon>
        <taxon>Pentapetalae</taxon>
        <taxon>rosids</taxon>
        <taxon>malvids</taxon>
        <taxon>Brassicales</taxon>
        <taxon>Brassicaceae</taxon>
        <taxon>Brassiceae</taxon>
        <taxon>Brassica</taxon>
    </lineage>
</organism>
<evidence type="ECO:0000313" key="1">
    <source>
        <dbReference type="EMBL" id="KAF3509415.1"/>
    </source>
</evidence>
<protein>
    <submittedName>
        <fullName evidence="1">Uncharacterized protein</fullName>
    </submittedName>
</protein>
<gene>
    <name evidence="1" type="ORF">F2Q69_00002294</name>
</gene>
<reference evidence="1" key="1">
    <citation type="submission" date="2019-12" db="EMBL/GenBank/DDBJ databases">
        <title>Genome sequencing and annotation of Brassica cretica.</title>
        <authorList>
            <person name="Studholme D.J."/>
            <person name="Sarris P."/>
        </authorList>
    </citation>
    <scope>NUCLEOTIDE SEQUENCE</scope>
    <source>
        <strain evidence="1">PFS-109/04</strain>
        <tissue evidence="1">Leaf</tissue>
    </source>
</reference>
<sequence>MHQFSADPTIASRLLPLFYFLHVYRMNVEPPKIAIGRTDPIRPMAILKGADFDEHLPFASL</sequence>
<evidence type="ECO:0000313" key="2">
    <source>
        <dbReference type="Proteomes" id="UP000712600"/>
    </source>
</evidence>
<dbReference type="Proteomes" id="UP000712600">
    <property type="component" value="Unassembled WGS sequence"/>
</dbReference>
<comment type="caution">
    <text evidence="1">The sequence shown here is derived from an EMBL/GenBank/DDBJ whole genome shotgun (WGS) entry which is preliminary data.</text>
</comment>